<evidence type="ECO:0000256" key="8">
    <source>
        <dbReference type="SAM" id="SignalP"/>
    </source>
</evidence>
<dbReference type="Proteomes" id="UP000443582">
    <property type="component" value="Unassembled WGS sequence"/>
</dbReference>
<reference evidence="10" key="1">
    <citation type="journal article" date="2019" name="Int. J. Syst. Evol. Microbiol.">
        <title>Halobacteriovorax valvorus sp. nov., a novel prokaryotic predator isolated from coastal seawater of China.</title>
        <authorList>
            <person name="Chen M.-X."/>
        </authorList>
    </citation>
    <scope>NUCLEOTIDE SEQUENCE [LARGE SCALE GENOMIC DNA]</scope>
    <source>
        <strain evidence="10">BL9</strain>
    </source>
</reference>
<feature type="chain" id="PRO_5045384723" description="Flagellar protein" evidence="8">
    <location>
        <begin position="22"/>
        <end position="389"/>
    </location>
</feature>
<proteinExistence type="predicted"/>
<dbReference type="RefSeq" id="WP_115361934.1">
    <property type="nucleotide sequence ID" value="NZ_QDKL01000002.1"/>
</dbReference>
<evidence type="ECO:0000256" key="6">
    <source>
        <dbReference type="SAM" id="MobiDB-lite"/>
    </source>
</evidence>
<evidence type="ECO:0008006" key="11">
    <source>
        <dbReference type="Google" id="ProtNLM"/>
    </source>
</evidence>
<keyword evidence="4 7" id="KW-1133">Transmembrane helix</keyword>
<evidence type="ECO:0000256" key="1">
    <source>
        <dbReference type="ARBA" id="ARBA00004236"/>
    </source>
</evidence>
<keyword evidence="5 7" id="KW-0472">Membrane</keyword>
<gene>
    <name evidence="9" type="ORF">DAY19_09895</name>
</gene>
<feature type="transmembrane region" description="Helical" evidence="7">
    <location>
        <begin position="222"/>
        <end position="244"/>
    </location>
</feature>
<comment type="subcellular location">
    <subcellularLocation>
        <location evidence="1">Cell membrane</location>
    </subcellularLocation>
</comment>
<protein>
    <recommendedName>
        <fullName evidence="11">Flagellar protein</fullName>
    </recommendedName>
</protein>
<name>A0ABY0IGB8_9BACT</name>
<feature type="region of interest" description="Disordered" evidence="6">
    <location>
        <begin position="346"/>
        <end position="370"/>
    </location>
</feature>
<dbReference type="Pfam" id="PF04347">
    <property type="entry name" value="FliO"/>
    <property type="match status" value="1"/>
</dbReference>
<sequence>MAKRFKLLFLALSLITANAYARVEIGKVELTKDGSTGVVTIALKGNYRDTPELTIKDDIIQVALDGTIVWPKIEKQVSVNNKFDTKLMAYQFNKDVARVRAILPYELRGKEDKVSLEVGDNQIKMFFPISASKKQVAVTRAATPKKAPAKTKKAEAYDESYLEKLLKDKEEVTKNEKPNNKKLNDTNDSLLALAKEKKQQVEDSVSSLSSGVEKGGFQMSTYIFKFIGFFALFAAGIFFLMNFFRKGMLKKGGLGIFSSAKMVEVLSTTYLAPKRSLLVVRVQKQVFLMAQSEKGMDFLTEIEDTSAFFKEGEKQITGSNFDTNLDSANEGSKEFKLKEVTQNMHEASNSTRSSQEAILNSLAGQATSEEKVSLTAQIKKKVKDMKSLQ</sequence>
<organism evidence="9 10">
    <name type="scientific">Halobacteriovorax vibrionivorans</name>
    <dbReference type="NCBI Taxonomy" id="2152716"/>
    <lineage>
        <taxon>Bacteria</taxon>
        <taxon>Pseudomonadati</taxon>
        <taxon>Bdellovibrionota</taxon>
        <taxon>Bacteriovoracia</taxon>
        <taxon>Bacteriovoracales</taxon>
        <taxon>Halobacteriovoraceae</taxon>
        <taxon>Halobacteriovorax</taxon>
    </lineage>
</organism>
<evidence type="ECO:0000256" key="2">
    <source>
        <dbReference type="ARBA" id="ARBA00022475"/>
    </source>
</evidence>
<keyword evidence="2" id="KW-1003">Cell membrane</keyword>
<keyword evidence="8" id="KW-0732">Signal</keyword>
<evidence type="ECO:0000256" key="5">
    <source>
        <dbReference type="ARBA" id="ARBA00023136"/>
    </source>
</evidence>
<evidence type="ECO:0000313" key="10">
    <source>
        <dbReference type="Proteomes" id="UP000443582"/>
    </source>
</evidence>
<dbReference type="InterPro" id="IPR022781">
    <property type="entry name" value="Flagellar_biosynth_FliO"/>
</dbReference>
<feature type="compositionally biased region" description="Polar residues" evidence="6">
    <location>
        <begin position="346"/>
        <end position="367"/>
    </location>
</feature>
<keyword evidence="3 7" id="KW-0812">Transmembrane</keyword>
<comment type="caution">
    <text evidence="9">The sequence shown here is derived from an EMBL/GenBank/DDBJ whole genome shotgun (WGS) entry which is preliminary data.</text>
</comment>
<evidence type="ECO:0000256" key="7">
    <source>
        <dbReference type="SAM" id="Phobius"/>
    </source>
</evidence>
<dbReference type="EMBL" id="QDKL01000002">
    <property type="protein sequence ID" value="RZF21988.1"/>
    <property type="molecule type" value="Genomic_DNA"/>
</dbReference>
<evidence type="ECO:0000256" key="4">
    <source>
        <dbReference type="ARBA" id="ARBA00022989"/>
    </source>
</evidence>
<keyword evidence="10" id="KW-1185">Reference proteome</keyword>
<evidence type="ECO:0000313" key="9">
    <source>
        <dbReference type="EMBL" id="RZF21988.1"/>
    </source>
</evidence>
<evidence type="ECO:0000256" key="3">
    <source>
        <dbReference type="ARBA" id="ARBA00022692"/>
    </source>
</evidence>
<feature type="signal peptide" evidence="8">
    <location>
        <begin position="1"/>
        <end position="21"/>
    </location>
</feature>
<accession>A0ABY0IGB8</accession>